<feature type="domain" description="Flagellar attachment zone protein 1 conserved" evidence="3">
    <location>
        <begin position="589"/>
        <end position="677"/>
    </location>
</feature>
<feature type="compositionally biased region" description="Basic and acidic residues" evidence="2">
    <location>
        <begin position="950"/>
        <end position="990"/>
    </location>
</feature>
<organism evidence="4 5">
    <name type="scientific">Angomonas deanei</name>
    <dbReference type="NCBI Taxonomy" id="59799"/>
    <lineage>
        <taxon>Eukaryota</taxon>
        <taxon>Discoba</taxon>
        <taxon>Euglenozoa</taxon>
        <taxon>Kinetoplastea</taxon>
        <taxon>Metakinetoplastina</taxon>
        <taxon>Trypanosomatida</taxon>
        <taxon>Trypanosomatidae</taxon>
        <taxon>Strigomonadinae</taxon>
        <taxon>Angomonas</taxon>
    </lineage>
</organism>
<feature type="domain" description="Flagellar attachment zone protein 1 conserved" evidence="3">
    <location>
        <begin position="249"/>
        <end position="338"/>
    </location>
</feature>
<evidence type="ECO:0000313" key="4">
    <source>
        <dbReference type="EMBL" id="CAD2214951.1"/>
    </source>
</evidence>
<protein>
    <recommendedName>
        <fullName evidence="3">Flagellar attachment zone protein 1 conserved domain-containing protein</fullName>
    </recommendedName>
</protein>
<feature type="compositionally biased region" description="Basic and acidic residues" evidence="2">
    <location>
        <begin position="1354"/>
        <end position="1369"/>
    </location>
</feature>
<feature type="compositionally biased region" description="Basic and acidic residues" evidence="2">
    <location>
        <begin position="866"/>
        <end position="909"/>
    </location>
</feature>
<feature type="coiled-coil region" evidence="1">
    <location>
        <begin position="84"/>
        <end position="111"/>
    </location>
</feature>
<feature type="region of interest" description="Disordered" evidence="2">
    <location>
        <begin position="1021"/>
        <end position="1086"/>
    </location>
</feature>
<feature type="region of interest" description="Disordered" evidence="2">
    <location>
        <begin position="1104"/>
        <end position="1167"/>
    </location>
</feature>
<dbReference type="GO" id="GO:0005737">
    <property type="term" value="C:cytoplasm"/>
    <property type="evidence" value="ECO:0007669"/>
    <property type="project" value="TreeGrafter"/>
</dbReference>
<feature type="compositionally biased region" description="Basic and acidic residues" evidence="2">
    <location>
        <begin position="1104"/>
        <end position="1152"/>
    </location>
</feature>
<evidence type="ECO:0000259" key="3">
    <source>
        <dbReference type="Pfam" id="PF23398"/>
    </source>
</evidence>
<feature type="compositionally biased region" description="Basic and acidic residues" evidence="2">
    <location>
        <begin position="1021"/>
        <end position="1071"/>
    </location>
</feature>
<dbReference type="Proteomes" id="UP000515908">
    <property type="component" value="Chromosome 04"/>
</dbReference>
<feature type="compositionally biased region" description="Basic and acidic residues" evidence="2">
    <location>
        <begin position="1264"/>
        <end position="1314"/>
    </location>
</feature>
<keyword evidence="1" id="KW-0175">Coiled coil</keyword>
<dbReference type="PANTHER" id="PTHR45615">
    <property type="entry name" value="MYOSIN HEAVY CHAIN, NON-MUSCLE"/>
    <property type="match status" value="1"/>
</dbReference>
<feature type="region of interest" description="Disordered" evidence="2">
    <location>
        <begin position="1264"/>
        <end position="1327"/>
    </location>
</feature>
<feature type="coiled-coil region" evidence="1">
    <location>
        <begin position="684"/>
        <end position="711"/>
    </location>
</feature>
<dbReference type="InterPro" id="IPR056614">
    <property type="entry name" value="FAZ1_cons"/>
</dbReference>
<keyword evidence="5" id="KW-1185">Reference proteome</keyword>
<dbReference type="GO" id="GO:0051015">
    <property type="term" value="F:actin filament binding"/>
    <property type="evidence" value="ECO:0007669"/>
    <property type="project" value="TreeGrafter"/>
</dbReference>
<feature type="coiled-coil region" evidence="1">
    <location>
        <begin position="418"/>
        <end position="475"/>
    </location>
</feature>
<feature type="region of interest" description="Disordered" evidence="2">
    <location>
        <begin position="1184"/>
        <end position="1248"/>
    </location>
</feature>
<feature type="region of interest" description="Disordered" evidence="2">
    <location>
        <begin position="866"/>
        <end position="922"/>
    </location>
</feature>
<reference evidence="4 5" key="1">
    <citation type="submission" date="2020-08" db="EMBL/GenBank/DDBJ databases">
        <authorList>
            <person name="Newling K."/>
            <person name="Davey J."/>
            <person name="Forrester S."/>
        </authorList>
    </citation>
    <scope>NUCLEOTIDE SEQUENCE [LARGE SCALE GENOMIC DNA]</scope>
    <source>
        <strain evidence="5">Crithidia deanei Carvalho (ATCC PRA-265)</strain>
    </source>
</reference>
<proteinExistence type="predicted"/>
<dbReference type="GO" id="GO:0016460">
    <property type="term" value="C:myosin II complex"/>
    <property type="evidence" value="ECO:0007669"/>
    <property type="project" value="TreeGrafter"/>
</dbReference>
<dbReference type="PANTHER" id="PTHR45615:SF40">
    <property type="entry name" value="MYOSIN HEAVY CHAIN, NON-MUSCLE"/>
    <property type="match status" value="1"/>
</dbReference>
<name>A0A7G2C7D7_9TRYP</name>
<evidence type="ECO:0000313" key="5">
    <source>
        <dbReference type="Proteomes" id="UP000515908"/>
    </source>
</evidence>
<dbReference type="GO" id="GO:0032982">
    <property type="term" value="C:myosin filament"/>
    <property type="evidence" value="ECO:0007669"/>
    <property type="project" value="TreeGrafter"/>
</dbReference>
<dbReference type="VEuPathDB" id="TriTrypDB:ADEAN_000240400"/>
<feature type="compositionally biased region" description="Basic and acidic residues" evidence="2">
    <location>
        <begin position="1184"/>
        <end position="1233"/>
    </location>
</feature>
<accession>A0A7G2C7D7</accession>
<gene>
    <name evidence="4" type="ORF">ADEAN_000240400</name>
</gene>
<feature type="region of interest" description="Disordered" evidence="2">
    <location>
        <begin position="945"/>
        <end position="1005"/>
    </location>
</feature>
<sequence length="1379" mass="158301">MLDSVVLYEKIDTKQKWTWNVGCVVKVGAHTCTIEEYNLEPIDGDYDTVLSEQITATKKVLKDFQSRFINLRTCDVDNSQTKRAAEYMLKIRTTQRRLRFLESESKSATRDGLKYYTPGGSQILLCDSSVFRVMDKMTGPVLLTSAEVAEVDSSGGVRRYKLDEDVNRLQMSNLDLTLELQSLQCYTNELEERVKEEFNFLSDHLRDRSNFKDTKSDPPSGELELAKKRVKELETFDSRWNWDVDAALVTTPHSITFQWPGGAGVVHHHPEEAIQVMTSEVAYCCHVPIQCVSEVTISCEGDHLHSAFKVTHPTTSTSTEIGRRVRQHPFHSLYLLHKEDDATKRGLDRAVAEVTRALGIPQGKYDGVRFDDFVGQIPALSSTSDRDSYESEIGDLLMILDRLHNENRSLQYALDKSGAELKKQLATALKEKEALENDAARLQGIVAKLKDLADKQEQELEYHRLQREKANEARVDRNLSNFHNPDELVDAPIYSVTMDEYNECKARAEQAETQLQSLNAENQELRDQLCNVHLLQHQVEGLQKNLEEQQAENEELQKNLDEREKEVDLLKEQAANPGYNSDKSKPQATTSHVRVFDGDEWDVVVDRHPEQLKEAFVTDACSACGVTRDDLANVAFTVGSLHAAVDVTHNSDISSDAVDEMLGAYSFPNVMDVYARRHGPKRGLDALYEQMSELQGENDELQRENEQLADEICAFRAKRNEALDAREKDGDLPVDTRAVPADEAVSTAVTPEQIAADPLYCATLDELNAARAANDELQKALEEQQAQLEEQQAQIDELVKDAEAKDEESGALARDLDLQRDELQKNLEEQLAENEEVRKENDDLQKIIEELRNALAAAEAEREALQQSVEEKEKQNDVLLRDIDEQNEVHQRELDERQAEKEELQKSLEEQQAENEEVRKENDDLQKIIEELRNALAAAEAECEALQQSVEEKEKQNDVLLRDIDEQNEVHQRELDERQAEKEELQKSLEEQQAENEEVRKENDDLQKIIEELRNALAAAEAEREALQQSVEEKEKQNDVLLRDIDEQNEVHQRELDERQAEKEELQKSLEEQQAENEEVRKENDDLQKIIEELRNALAAAEAEREALQQSVEEKEKQNDVLLRDIDEQNEVHQRELDERQAEKEELQKSLEEQQAENEEVRKENDDLQKIIEELRNALAAAEAEREALQQSVEEKEKQNDVLLRDIDEQNEVHQRELEERQAEKEELQKSLEEQQAENEEVRKENDDLQKIIEELRNALTAAEAEREALQQSVEEKEKQNDVLLRDIDEQNEVHQRELDERQAEKEELQKSLEEQQAENEEVRKENDDLQKIIEELRNALAAAEAEAGSPASVEEKEKQNDVLLRDIDEQTSPPARAR</sequence>
<dbReference type="GO" id="GO:0000146">
    <property type="term" value="F:microfilament motor activity"/>
    <property type="evidence" value="ECO:0007669"/>
    <property type="project" value="TreeGrafter"/>
</dbReference>
<feature type="coiled-coil region" evidence="1">
    <location>
        <begin position="501"/>
        <end position="573"/>
    </location>
</feature>
<evidence type="ECO:0000256" key="2">
    <source>
        <dbReference type="SAM" id="MobiDB-lite"/>
    </source>
</evidence>
<feature type="region of interest" description="Disordered" evidence="2">
    <location>
        <begin position="1342"/>
        <end position="1379"/>
    </location>
</feature>
<evidence type="ECO:0000256" key="1">
    <source>
        <dbReference type="SAM" id="Coils"/>
    </source>
</evidence>
<dbReference type="EMBL" id="LR877148">
    <property type="protein sequence ID" value="CAD2214951.1"/>
    <property type="molecule type" value="Genomic_DNA"/>
</dbReference>
<dbReference type="Pfam" id="PF23398">
    <property type="entry name" value="FAZ1_cons"/>
    <property type="match status" value="2"/>
</dbReference>
<feature type="compositionally biased region" description="Low complexity" evidence="2">
    <location>
        <begin position="1342"/>
        <end position="1353"/>
    </location>
</feature>